<dbReference type="EnsemblPlants" id="AVESA.00010b.r2.4DG0763550.1">
    <property type="protein sequence ID" value="AVESA.00010b.r2.4DG0763550.1.CDS"/>
    <property type="gene ID" value="AVESA.00010b.r2.4DG0763550"/>
</dbReference>
<accession>A0ACD5XBE1</accession>
<evidence type="ECO:0000313" key="1">
    <source>
        <dbReference type="EnsemblPlants" id="AVESA.00010b.r2.4DG0763550.1.CDS"/>
    </source>
</evidence>
<dbReference type="Proteomes" id="UP001732700">
    <property type="component" value="Chromosome 4D"/>
</dbReference>
<proteinExistence type="predicted"/>
<protein>
    <submittedName>
        <fullName evidence="1">Uncharacterized protein</fullName>
    </submittedName>
</protein>
<organism evidence="1 2">
    <name type="scientific">Avena sativa</name>
    <name type="common">Oat</name>
    <dbReference type="NCBI Taxonomy" id="4498"/>
    <lineage>
        <taxon>Eukaryota</taxon>
        <taxon>Viridiplantae</taxon>
        <taxon>Streptophyta</taxon>
        <taxon>Embryophyta</taxon>
        <taxon>Tracheophyta</taxon>
        <taxon>Spermatophyta</taxon>
        <taxon>Magnoliopsida</taxon>
        <taxon>Liliopsida</taxon>
        <taxon>Poales</taxon>
        <taxon>Poaceae</taxon>
        <taxon>BOP clade</taxon>
        <taxon>Pooideae</taxon>
        <taxon>Poodae</taxon>
        <taxon>Poeae</taxon>
        <taxon>Poeae Chloroplast Group 1 (Aveneae type)</taxon>
        <taxon>Aveninae</taxon>
        <taxon>Avena</taxon>
    </lineage>
</organism>
<sequence length="166" mass="18935">MGGSDSKEAELIPVRLLQSRKYLQIEPNVLHFSFETEEQTSCSMQMTNITDYHVGFQVNGPTCFGKYTVQPNVGSVPPRCTVHVILTMQTQKETVPDMQCKDTCLVQSIVVREGTSDDDIRMHIEFKRYLLDEVKLKVVYVPPQFDSDSNKLLEIEPNQLHFSGLH</sequence>
<reference evidence="1" key="2">
    <citation type="submission" date="2025-09" db="UniProtKB">
        <authorList>
            <consortium name="EnsemblPlants"/>
        </authorList>
    </citation>
    <scope>IDENTIFICATION</scope>
</reference>
<keyword evidence="2" id="KW-1185">Reference proteome</keyword>
<evidence type="ECO:0000313" key="2">
    <source>
        <dbReference type="Proteomes" id="UP001732700"/>
    </source>
</evidence>
<reference evidence="1" key="1">
    <citation type="submission" date="2021-05" db="EMBL/GenBank/DDBJ databases">
        <authorList>
            <person name="Scholz U."/>
            <person name="Mascher M."/>
            <person name="Fiebig A."/>
        </authorList>
    </citation>
    <scope>NUCLEOTIDE SEQUENCE [LARGE SCALE GENOMIC DNA]</scope>
</reference>
<name>A0ACD5XBE1_AVESA</name>